<dbReference type="Gene3D" id="2.30.110.10">
    <property type="entry name" value="Electron Transport, Fmn-binding Protein, Chain A"/>
    <property type="match status" value="1"/>
</dbReference>
<protein>
    <submittedName>
        <fullName evidence="1">Pyridoxamine 5'-phosphate oxidase family protein</fullName>
    </submittedName>
</protein>
<keyword evidence="2" id="KW-1185">Reference proteome</keyword>
<name>A0ABX1SDJ0_9PSEU</name>
<dbReference type="InterPro" id="IPR024747">
    <property type="entry name" value="Pyridox_Oxase-rel"/>
</dbReference>
<sequence length="129" mass="13460">MIGRVVFTDSALPAAQPVTYILDGHEVIFSTANGSALAAAMRDAIVAFEVDEIDLDTRAGWSVLGVGRPYEITDVDRLALLGAGSCVVDGAPHTIAIPLQRLTGRRLTLTDMAAHVVGTSTRSGAASVR</sequence>
<gene>
    <name evidence="1" type="ORF">HF526_14935</name>
</gene>
<accession>A0ABX1SDJ0</accession>
<dbReference type="EMBL" id="JAAXLA010000024">
    <property type="protein sequence ID" value="NMH98592.1"/>
    <property type="molecule type" value="Genomic_DNA"/>
</dbReference>
<dbReference type="Pfam" id="PF12900">
    <property type="entry name" value="Pyridox_ox_2"/>
    <property type="match status" value="1"/>
</dbReference>
<dbReference type="InterPro" id="IPR012349">
    <property type="entry name" value="Split_barrel_FMN-bd"/>
</dbReference>
<comment type="caution">
    <text evidence="1">The sequence shown here is derived from an EMBL/GenBank/DDBJ whole genome shotgun (WGS) entry which is preliminary data.</text>
</comment>
<organism evidence="1 2">
    <name type="scientific">Pseudonocardia acidicola</name>
    <dbReference type="NCBI Taxonomy" id="2724939"/>
    <lineage>
        <taxon>Bacteria</taxon>
        <taxon>Bacillati</taxon>
        <taxon>Actinomycetota</taxon>
        <taxon>Actinomycetes</taxon>
        <taxon>Pseudonocardiales</taxon>
        <taxon>Pseudonocardiaceae</taxon>
        <taxon>Pseudonocardia</taxon>
    </lineage>
</organism>
<proteinExistence type="predicted"/>
<reference evidence="1 2" key="1">
    <citation type="submission" date="2020-04" db="EMBL/GenBank/DDBJ databases">
        <authorList>
            <person name="Klaysubun C."/>
            <person name="Duangmal K."/>
            <person name="Lipun K."/>
        </authorList>
    </citation>
    <scope>NUCLEOTIDE SEQUENCE [LARGE SCALE GENOMIC DNA]</scope>
    <source>
        <strain evidence="1 2">K10HN5</strain>
    </source>
</reference>
<evidence type="ECO:0000313" key="1">
    <source>
        <dbReference type="EMBL" id="NMH98592.1"/>
    </source>
</evidence>
<evidence type="ECO:0000313" key="2">
    <source>
        <dbReference type="Proteomes" id="UP000820669"/>
    </source>
</evidence>
<dbReference type="SUPFAM" id="SSF50475">
    <property type="entry name" value="FMN-binding split barrel"/>
    <property type="match status" value="1"/>
</dbReference>
<dbReference type="Proteomes" id="UP000820669">
    <property type="component" value="Unassembled WGS sequence"/>
</dbReference>